<dbReference type="AlphaFoldDB" id="A0AAE3TFX3"/>
<protein>
    <submittedName>
        <fullName evidence="1">VapC family ribonuclease</fullName>
    </submittedName>
</protein>
<dbReference type="InterPro" id="IPR029060">
    <property type="entry name" value="PIN-like_dom_sf"/>
</dbReference>
<name>A0AAE3TFX3_9BACT</name>
<sequence length="54" mass="6236">MQQKKECLIDTNVILRFLLNDVAEQAERAKKLFEAVEIGVEKVYLTDLVLSEIQ</sequence>
<dbReference type="Proteomes" id="UP001144110">
    <property type="component" value="Unassembled WGS sequence"/>
</dbReference>
<evidence type="ECO:0000313" key="2">
    <source>
        <dbReference type="Proteomes" id="UP001144110"/>
    </source>
</evidence>
<proteinExistence type="predicted"/>
<dbReference type="EMBL" id="JAPHEG010000004">
    <property type="protein sequence ID" value="MDF2953728.1"/>
    <property type="molecule type" value="Genomic_DNA"/>
</dbReference>
<reference evidence="1" key="1">
    <citation type="submission" date="2022-11" db="EMBL/GenBank/DDBJ databases">
        <title>Candidatus Alkanophaga archaea from heated hydrothermal vent sediment oxidize petroleum alkanes.</title>
        <authorList>
            <person name="Zehnle H."/>
            <person name="Laso-Perez R."/>
            <person name="Lipp J."/>
            <person name="Teske A."/>
            <person name="Wegener G."/>
        </authorList>
    </citation>
    <scope>NUCLEOTIDE SEQUENCE</scope>
    <source>
        <strain evidence="1">MCA70</strain>
    </source>
</reference>
<dbReference type="SUPFAM" id="SSF88723">
    <property type="entry name" value="PIN domain-like"/>
    <property type="match status" value="1"/>
</dbReference>
<organism evidence="1 2">
    <name type="scientific">Candidatus Thermodesulfobacterium syntrophicum</name>
    <dbReference type="NCBI Taxonomy" id="3060442"/>
    <lineage>
        <taxon>Bacteria</taxon>
        <taxon>Pseudomonadati</taxon>
        <taxon>Thermodesulfobacteriota</taxon>
        <taxon>Thermodesulfobacteria</taxon>
        <taxon>Thermodesulfobacteriales</taxon>
        <taxon>Thermodesulfobacteriaceae</taxon>
        <taxon>Thermodesulfobacterium</taxon>
    </lineage>
</organism>
<evidence type="ECO:0000313" key="1">
    <source>
        <dbReference type="EMBL" id="MDF2953728.1"/>
    </source>
</evidence>
<gene>
    <name evidence="1" type="ORF">OD816_000973</name>
</gene>
<accession>A0AAE3TFX3</accession>
<dbReference type="Gene3D" id="3.40.50.1010">
    <property type="entry name" value="5'-nuclease"/>
    <property type="match status" value="1"/>
</dbReference>
<comment type="caution">
    <text evidence="1">The sequence shown here is derived from an EMBL/GenBank/DDBJ whole genome shotgun (WGS) entry which is preliminary data.</text>
</comment>